<organism evidence="2 3">
    <name type="scientific">Lactococcus lactis subsp. lactis</name>
    <name type="common">Streptococcus lactis</name>
    <dbReference type="NCBI Taxonomy" id="1360"/>
    <lineage>
        <taxon>Bacteria</taxon>
        <taxon>Bacillati</taxon>
        <taxon>Bacillota</taxon>
        <taxon>Bacilli</taxon>
        <taxon>Lactobacillales</taxon>
        <taxon>Streptococcaceae</taxon>
        <taxon>Lactococcus</taxon>
    </lineage>
</organism>
<dbReference type="EMBL" id="CP028160">
    <property type="protein sequence ID" value="AWN66328.1"/>
    <property type="molecule type" value="Genomic_DNA"/>
</dbReference>
<reference evidence="2 3" key="1">
    <citation type="submission" date="2018-03" db="EMBL/GenBank/DDBJ databases">
        <title>Genome sequence of Lactococcus lactis strain 14B4 from almond drupe.</title>
        <authorList>
            <person name="Tran T.D."/>
            <person name="McGarvey J.A."/>
            <person name="Huynh S."/>
            <person name="Parker C.T."/>
        </authorList>
    </citation>
    <scope>NUCLEOTIDE SEQUENCE [LARGE SCALE GENOMIC DNA]</scope>
    <source>
        <strain evidence="2 3">14B4</strain>
    </source>
</reference>
<feature type="transmembrane region" description="Helical" evidence="1">
    <location>
        <begin position="30"/>
        <end position="54"/>
    </location>
</feature>
<dbReference type="Proteomes" id="UP000245919">
    <property type="component" value="Chromosome"/>
</dbReference>
<evidence type="ECO:0000256" key="1">
    <source>
        <dbReference type="SAM" id="Phobius"/>
    </source>
</evidence>
<protein>
    <submittedName>
        <fullName evidence="2">Uncharacterized protein</fullName>
    </submittedName>
</protein>
<gene>
    <name evidence="2" type="ORF">LL14B4_09175</name>
</gene>
<keyword evidence="1" id="KW-0472">Membrane</keyword>
<accession>A0A2Z3KFZ0</accession>
<dbReference type="AlphaFoldDB" id="A0A2Z3KFZ0"/>
<proteinExistence type="predicted"/>
<keyword evidence="1" id="KW-1133">Transmembrane helix</keyword>
<keyword evidence="1" id="KW-0812">Transmembrane</keyword>
<sequence length="74" mass="8689">MNEDRSSYFPFPKGNYFSLTKDTFSAEKTIVFVPFIISKVALFCSFFLPLFLLYGFKQKKEAYLCLLFYLSTIL</sequence>
<evidence type="ECO:0000313" key="3">
    <source>
        <dbReference type="Proteomes" id="UP000245919"/>
    </source>
</evidence>
<evidence type="ECO:0000313" key="2">
    <source>
        <dbReference type="EMBL" id="AWN66328.1"/>
    </source>
</evidence>
<name>A0A2Z3KFZ0_LACLL</name>